<dbReference type="Proteomes" id="UP001595978">
    <property type="component" value="Unassembled WGS sequence"/>
</dbReference>
<evidence type="ECO:0000313" key="2">
    <source>
        <dbReference type="Proteomes" id="UP001595978"/>
    </source>
</evidence>
<sequence>MKKYNELLHLPDLQFSQYCEQQFSVNKGIYNTIDQWFYRKGIINILARREKILLFMLYSCSTKEKVKFGPGGLTKALEDFWQHQRFTNKLYTLNT</sequence>
<name>A0ABW0RBF8_9BACL</name>
<dbReference type="EMBL" id="JBHSNQ010000075">
    <property type="protein sequence ID" value="MFC5541876.1"/>
    <property type="molecule type" value="Genomic_DNA"/>
</dbReference>
<protein>
    <submittedName>
        <fullName evidence="1">Uncharacterized protein</fullName>
    </submittedName>
</protein>
<dbReference type="RefSeq" id="WP_342468806.1">
    <property type="nucleotide sequence ID" value="NZ_JBHSNQ010000075.1"/>
</dbReference>
<gene>
    <name evidence="1" type="ORF">ACFPOH_08880</name>
</gene>
<evidence type="ECO:0000313" key="1">
    <source>
        <dbReference type="EMBL" id="MFC5541876.1"/>
    </source>
</evidence>
<proteinExistence type="predicted"/>
<accession>A0ABW0RBF8</accession>
<keyword evidence="2" id="KW-1185">Reference proteome</keyword>
<organism evidence="1 2">
    <name type="scientific">Ureibacillus suwonensis</name>
    <dbReference type="NCBI Taxonomy" id="313007"/>
    <lineage>
        <taxon>Bacteria</taxon>
        <taxon>Bacillati</taxon>
        <taxon>Bacillota</taxon>
        <taxon>Bacilli</taxon>
        <taxon>Bacillales</taxon>
        <taxon>Caryophanaceae</taxon>
        <taxon>Ureibacillus</taxon>
    </lineage>
</organism>
<reference evidence="2" key="1">
    <citation type="journal article" date="2019" name="Int. J. Syst. Evol. Microbiol.">
        <title>The Global Catalogue of Microorganisms (GCM) 10K type strain sequencing project: providing services to taxonomists for standard genome sequencing and annotation.</title>
        <authorList>
            <consortium name="The Broad Institute Genomics Platform"/>
            <consortium name="The Broad Institute Genome Sequencing Center for Infectious Disease"/>
            <person name="Wu L."/>
            <person name="Ma J."/>
        </authorList>
    </citation>
    <scope>NUCLEOTIDE SEQUENCE [LARGE SCALE GENOMIC DNA]</scope>
    <source>
        <strain evidence="2">CCUG 56331</strain>
    </source>
</reference>
<comment type="caution">
    <text evidence="1">The sequence shown here is derived from an EMBL/GenBank/DDBJ whole genome shotgun (WGS) entry which is preliminary data.</text>
</comment>